<keyword evidence="2" id="KW-0677">Repeat</keyword>
<dbReference type="EMBL" id="KE647313">
    <property type="protein sequence ID" value="EQB60234.1"/>
    <property type="molecule type" value="Genomic_DNA"/>
</dbReference>
<proteinExistence type="predicted"/>
<dbReference type="SMART" id="SM00365">
    <property type="entry name" value="LRR_SD22"/>
    <property type="match status" value="4"/>
</dbReference>
<dbReference type="HOGENOM" id="CLU_000288_18_15_1"/>
<evidence type="ECO:0000256" key="3">
    <source>
        <dbReference type="SAM" id="SignalP"/>
    </source>
</evidence>
<dbReference type="PANTHER" id="PTHR48051:SF1">
    <property type="entry name" value="RAS SUPPRESSOR PROTEIN 1"/>
    <property type="match status" value="1"/>
</dbReference>
<dbReference type="AlphaFoldDB" id="T0L6T7"/>
<dbReference type="Pfam" id="PF00560">
    <property type="entry name" value="LRR_1"/>
    <property type="match status" value="1"/>
</dbReference>
<dbReference type="Pfam" id="PF13855">
    <property type="entry name" value="LRR_8"/>
    <property type="match status" value="1"/>
</dbReference>
<keyword evidence="5" id="KW-1185">Reference proteome</keyword>
<dbReference type="SUPFAM" id="SSF52047">
    <property type="entry name" value="RNI-like"/>
    <property type="match status" value="1"/>
</dbReference>
<evidence type="ECO:0000256" key="2">
    <source>
        <dbReference type="ARBA" id="ARBA00022737"/>
    </source>
</evidence>
<dbReference type="OrthoDB" id="428734at2759"/>
<dbReference type="InterPro" id="IPR032675">
    <property type="entry name" value="LRR_dom_sf"/>
</dbReference>
<evidence type="ECO:0000313" key="5">
    <source>
        <dbReference type="Proteomes" id="UP000053780"/>
    </source>
</evidence>
<feature type="signal peptide" evidence="3">
    <location>
        <begin position="1"/>
        <end position="15"/>
    </location>
</feature>
<keyword evidence="1" id="KW-0433">Leucine-rich repeat</keyword>
<dbReference type="PANTHER" id="PTHR48051">
    <property type="match status" value="1"/>
</dbReference>
<dbReference type="Gene3D" id="3.80.10.10">
    <property type="entry name" value="Ribonuclease Inhibitor"/>
    <property type="match status" value="1"/>
</dbReference>
<sequence length="758" mass="89334">MLAIKILLFISCLFASNENELVLNNNTKQLKRWSDSTKNFCIDNNIIRSGIGLIEIIYEEKDDIKFKRIVEGNIIFTNDNFGDFKNILELDLHGNVLFSLPNEFKKMTNLYHINLSFNNLNAIPSTICKLKNLEIIDLHLNFIYDIPEKINNLKFLTYFDISKNLLKAVPEQFFELTNLKHLDLSENEIYYIPDSFVKLKNLETLNLSSNKIIYMSDDIGLLSKLKYLNISENPIYLLPITLSRLKNLEELYISKTFIINLPRKIGNLKSLRILDISDDLLNTLPKSIGFLKNLEFLHLNDNNFFKIPEEIGKLTSLKGLYLNNNNIQDLPNTLINLKDTIVTINCSSNRLNDIGEGTSFGKIEMMEIFKEKFILSSSKPFKEKIIDVKKQLEKKSNIIIWNHIKLNEICPTFFKMNELNIIELFNLWSKSPFMIQFAKEKAKFLNLLNISEIRVILTSIYGNIINYESIDRIIEEIYNLHSLLPEQINDKDDEVFYITEELTKLELNIDENKNQFDSILKNIILDLLKKFEHGKLLESFIFYLYNPNESYERWKLNDLYIQMAKNYLQYLIEYLDVDDLDNLSRILIACPDKLISSLTNLYLKKTGKITNDTSLEDIIKIFIGEEKKRIFDLLFYNFNNKKDYHILMYWRNKLKNYIGFNFDVQFCYHDIKNDKFRGVTFDGFNAFFEKFTPEWIIKRLVEIINNDCSYMKIANKRAKSIEHSSLYTDDNMTEISIVQKEFIVSILYEMELFVKKDD</sequence>
<dbReference type="InterPro" id="IPR003591">
    <property type="entry name" value="Leu-rich_rpt_typical-subtyp"/>
</dbReference>
<accession>T0L6T7</accession>
<dbReference type="InterPro" id="IPR050216">
    <property type="entry name" value="LRR_domain-containing"/>
</dbReference>
<evidence type="ECO:0000256" key="1">
    <source>
        <dbReference type="ARBA" id="ARBA00022614"/>
    </source>
</evidence>
<reference evidence="4 5" key="1">
    <citation type="journal article" date="2013" name="BMC Genomics">
        <title>Genome sequencing and comparative genomics of honey bee microsporidia, Nosema apis reveal novel insights into host-parasite interactions.</title>
        <authorList>
            <person name="Chen Yp."/>
            <person name="Pettis J.S."/>
            <person name="Zhao Y."/>
            <person name="Liu X."/>
            <person name="Tallon L.J."/>
            <person name="Sadzewicz L.D."/>
            <person name="Li R."/>
            <person name="Zheng H."/>
            <person name="Huang S."/>
            <person name="Zhang X."/>
            <person name="Hamilton M.C."/>
            <person name="Pernal S.F."/>
            <person name="Melathopoulos A.P."/>
            <person name="Yan X."/>
            <person name="Evans J.D."/>
        </authorList>
    </citation>
    <scope>NUCLEOTIDE SEQUENCE [LARGE SCALE GENOMIC DNA]</scope>
    <source>
        <strain evidence="4 5">BRL 01</strain>
    </source>
</reference>
<organism evidence="4 5">
    <name type="scientific">Vairimorpha apis BRL 01</name>
    <dbReference type="NCBI Taxonomy" id="1037528"/>
    <lineage>
        <taxon>Eukaryota</taxon>
        <taxon>Fungi</taxon>
        <taxon>Fungi incertae sedis</taxon>
        <taxon>Microsporidia</taxon>
        <taxon>Nosematidae</taxon>
        <taxon>Vairimorpha</taxon>
    </lineage>
</organism>
<dbReference type="PROSITE" id="PS51450">
    <property type="entry name" value="LRR"/>
    <property type="match status" value="3"/>
</dbReference>
<dbReference type="InterPro" id="IPR001611">
    <property type="entry name" value="Leu-rich_rpt"/>
</dbReference>
<protein>
    <submittedName>
        <fullName evidence="4">Leucine-rich repeat protein</fullName>
    </submittedName>
</protein>
<gene>
    <name evidence="4" type="ORF">NAPIS_ORF02184</name>
</gene>
<name>T0L6T7_9MICR</name>
<dbReference type="VEuPathDB" id="MicrosporidiaDB:NAPIS_ORF02184"/>
<dbReference type="Proteomes" id="UP000053780">
    <property type="component" value="Unassembled WGS sequence"/>
</dbReference>
<dbReference type="GO" id="GO:0005737">
    <property type="term" value="C:cytoplasm"/>
    <property type="evidence" value="ECO:0007669"/>
    <property type="project" value="TreeGrafter"/>
</dbReference>
<keyword evidence="3" id="KW-0732">Signal</keyword>
<evidence type="ECO:0000313" key="4">
    <source>
        <dbReference type="EMBL" id="EQB60234.1"/>
    </source>
</evidence>
<feature type="chain" id="PRO_5013198154" evidence="3">
    <location>
        <begin position="16"/>
        <end position="758"/>
    </location>
</feature>
<dbReference type="SMART" id="SM00369">
    <property type="entry name" value="LRR_TYP"/>
    <property type="match status" value="8"/>
</dbReference>